<protein>
    <submittedName>
        <fullName evidence="2">Uncharacterized protein</fullName>
    </submittedName>
</protein>
<evidence type="ECO:0000313" key="2">
    <source>
        <dbReference type="EMBL" id="DAF52413.1"/>
    </source>
</evidence>
<evidence type="ECO:0000256" key="1">
    <source>
        <dbReference type="SAM" id="Phobius"/>
    </source>
</evidence>
<name>A0A8S5SMY3_9CAUD</name>
<feature type="transmembrane region" description="Helical" evidence="1">
    <location>
        <begin position="6"/>
        <end position="24"/>
    </location>
</feature>
<reference evidence="2" key="1">
    <citation type="journal article" date="2021" name="Proc. Natl. Acad. Sci. U.S.A.">
        <title>A Catalog of Tens of Thousands of Viruses from Human Metagenomes Reveals Hidden Associations with Chronic Diseases.</title>
        <authorList>
            <person name="Tisza M.J."/>
            <person name="Buck C.B."/>
        </authorList>
    </citation>
    <scope>NUCLEOTIDE SEQUENCE</scope>
    <source>
        <strain evidence="2">CteZR38</strain>
    </source>
</reference>
<keyword evidence="1" id="KW-0812">Transmembrane</keyword>
<keyword evidence="1" id="KW-0472">Membrane</keyword>
<sequence length="64" mass="7457">MFLIFVFNITLFCYGIVQIIMQYIKDNGGIRQNFNDMGNHFIITKNHLSYLSTSFHALLISLII</sequence>
<dbReference type="EMBL" id="BK032636">
    <property type="protein sequence ID" value="DAF52413.1"/>
    <property type="molecule type" value="Genomic_DNA"/>
</dbReference>
<accession>A0A8S5SMY3</accession>
<proteinExistence type="predicted"/>
<organism evidence="2">
    <name type="scientific">Siphoviridae sp. cteZR38</name>
    <dbReference type="NCBI Taxonomy" id="2827906"/>
    <lineage>
        <taxon>Viruses</taxon>
        <taxon>Duplodnaviria</taxon>
        <taxon>Heunggongvirae</taxon>
        <taxon>Uroviricota</taxon>
        <taxon>Caudoviricetes</taxon>
    </lineage>
</organism>
<keyword evidence="1" id="KW-1133">Transmembrane helix</keyword>